<dbReference type="Pfam" id="PF09589">
    <property type="entry name" value="HrpA_pilin"/>
    <property type="match status" value="1"/>
</dbReference>
<gene>
    <name evidence="2" type="ORF">J2W43_003533</name>
</gene>
<dbReference type="AlphaFoldDB" id="A0AAW8MBW9"/>
<dbReference type="InterPro" id="IPR018581">
    <property type="entry name" value="T3SS_pilus_HrpA"/>
</dbReference>
<protein>
    <recommendedName>
        <fullName evidence="4">HrpA</fullName>
    </recommendedName>
</protein>
<reference evidence="2" key="1">
    <citation type="submission" date="2023-07" db="EMBL/GenBank/DDBJ databases">
        <title>Sorghum-associated microbial communities from plants grown in Nebraska, USA.</title>
        <authorList>
            <person name="Schachtman D."/>
        </authorList>
    </citation>
    <scope>NUCLEOTIDE SEQUENCE</scope>
    <source>
        <strain evidence="2">3432</strain>
    </source>
</reference>
<evidence type="ECO:0008006" key="4">
    <source>
        <dbReference type="Google" id="ProtNLM"/>
    </source>
</evidence>
<comment type="caution">
    <text evidence="2">The sequence shown here is derived from an EMBL/GenBank/DDBJ whole genome shotgun (WGS) entry which is preliminary data.</text>
</comment>
<feature type="region of interest" description="Disordered" evidence="1">
    <location>
        <begin position="29"/>
        <end position="64"/>
    </location>
</feature>
<name>A0AAW8MBW9_9PSED</name>
<sequence length="117" mass="11924">MPISTNPFSSITNTIGSAANAGVNAFQGAKQEANNTKGNAAQQSQATHMSGGGDAASAQMAAMESMDKKQAQMIALQNKAAEQNLMQNTLASIAGAQADTANKSISNVAQTMKGISY</sequence>
<organism evidence="2 3">
    <name type="scientific">Pseudomonas brassicacearum</name>
    <dbReference type="NCBI Taxonomy" id="930166"/>
    <lineage>
        <taxon>Bacteria</taxon>
        <taxon>Pseudomonadati</taxon>
        <taxon>Pseudomonadota</taxon>
        <taxon>Gammaproteobacteria</taxon>
        <taxon>Pseudomonadales</taxon>
        <taxon>Pseudomonadaceae</taxon>
        <taxon>Pseudomonas</taxon>
    </lineage>
</organism>
<evidence type="ECO:0000313" key="2">
    <source>
        <dbReference type="EMBL" id="MDR6959536.1"/>
    </source>
</evidence>
<dbReference type="Proteomes" id="UP001252613">
    <property type="component" value="Unassembled WGS sequence"/>
</dbReference>
<proteinExistence type="predicted"/>
<accession>A0AAW8MBW9</accession>
<feature type="compositionally biased region" description="Low complexity" evidence="1">
    <location>
        <begin position="55"/>
        <end position="64"/>
    </location>
</feature>
<dbReference type="GO" id="GO:0005615">
    <property type="term" value="C:extracellular space"/>
    <property type="evidence" value="ECO:0007669"/>
    <property type="project" value="InterPro"/>
</dbReference>
<feature type="compositionally biased region" description="Polar residues" evidence="1">
    <location>
        <begin position="32"/>
        <end position="48"/>
    </location>
</feature>
<dbReference type="RefSeq" id="WP_123417489.1">
    <property type="nucleotide sequence ID" value="NZ_JAVDVC010000006.1"/>
</dbReference>
<dbReference type="EMBL" id="JAVDVC010000006">
    <property type="protein sequence ID" value="MDR6959536.1"/>
    <property type="molecule type" value="Genomic_DNA"/>
</dbReference>
<evidence type="ECO:0000313" key="3">
    <source>
        <dbReference type="Proteomes" id="UP001252613"/>
    </source>
</evidence>
<evidence type="ECO:0000256" key="1">
    <source>
        <dbReference type="SAM" id="MobiDB-lite"/>
    </source>
</evidence>